<keyword evidence="2" id="KW-0175">Coiled coil</keyword>
<dbReference type="EMBL" id="BMEX01000007">
    <property type="protein sequence ID" value="GGA48752.1"/>
    <property type="molecule type" value="Genomic_DNA"/>
</dbReference>
<dbReference type="Pfam" id="PF05257">
    <property type="entry name" value="CHAP"/>
    <property type="match status" value="1"/>
</dbReference>
<dbReference type="Pfam" id="PF24568">
    <property type="entry name" value="CC_PcsB"/>
    <property type="match status" value="1"/>
</dbReference>
<evidence type="ECO:0000313" key="5">
    <source>
        <dbReference type="Proteomes" id="UP000617979"/>
    </source>
</evidence>
<evidence type="ECO:0000259" key="3">
    <source>
        <dbReference type="PROSITE" id="PS50911"/>
    </source>
</evidence>
<keyword evidence="5" id="KW-1185">Reference proteome</keyword>
<feature type="domain" description="Peptidase C51" evidence="3">
    <location>
        <begin position="218"/>
        <end position="348"/>
    </location>
</feature>
<dbReference type="Gene3D" id="6.10.250.3150">
    <property type="match status" value="1"/>
</dbReference>
<dbReference type="Proteomes" id="UP000617979">
    <property type="component" value="Unassembled WGS sequence"/>
</dbReference>
<evidence type="ECO:0000313" key="4">
    <source>
        <dbReference type="EMBL" id="GGA48752.1"/>
    </source>
</evidence>
<feature type="coiled-coil region" evidence="2">
    <location>
        <begin position="33"/>
        <end position="102"/>
    </location>
</feature>
<organism evidence="4 5">
    <name type="scientific">Kroppenstedtia guangzhouensis</name>
    <dbReference type="NCBI Taxonomy" id="1274356"/>
    <lineage>
        <taxon>Bacteria</taxon>
        <taxon>Bacillati</taxon>
        <taxon>Bacillota</taxon>
        <taxon>Bacilli</taxon>
        <taxon>Bacillales</taxon>
        <taxon>Thermoactinomycetaceae</taxon>
        <taxon>Kroppenstedtia</taxon>
    </lineage>
</organism>
<reference evidence="5" key="1">
    <citation type="journal article" date="2019" name="Int. J. Syst. Evol. Microbiol.">
        <title>The Global Catalogue of Microorganisms (GCM) 10K type strain sequencing project: providing services to taxonomists for standard genome sequencing and annotation.</title>
        <authorList>
            <consortium name="The Broad Institute Genomics Platform"/>
            <consortium name="The Broad Institute Genome Sequencing Center for Infectious Disease"/>
            <person name="Wu L."/>
            <person name="Ma J."/>
        </authorList>
    </citation>
    <scope>NUCLEOTIDE SEQUENCE [LARGE SCALE GENOMIC DNA]</scope>
    <source>
        <strain evidence="5">CGMCC 1.12404</strain>
    </source>
</reference>
<dbReference type="PROSITE" id="PS50911">
    <property type="entry name" value="CHAP"/>
    <property type="match status" value="1"/>
</dbReference>
<feature type="coiled-coil region" evidence="2">
    <location>
        <begin position="152"/>
        <end position="211"/>
    </location>
</feature>
<accession>A0ABQ1GR88</accession>
<comment type="caution">
    <text evidence="4">The sequence shown here is derived from an EMBL/GenBank/DDBJ whole genome shotgun (WGS) entry which is preliminary data.</text>
</comment>
<dbReference type="InterPro" id="IPR057309">
    <property type="entry name" value="PcsB_CC"/>
</dbReference>
<evidence type="ECO:0000256" key="2">
    <source>
        <dbReference type="SAM" id="Coils"/>
    </source>
</evidence>
<name>A0ABQ1GR88_9BACL</name>
<dbReference type="Gene3D" id="3.90.1720.10">
    <property type="entry name" value="endopeptidase domain like (from Nostoc punctiforme)"/>
    <property type="match status" value="1"/>
</dbReference>
<gene>
    <name evidence="4" type="ORF">GCM10007416_22400</name>
</gene>
<sequence>MMISVKRMLLTGVVTTGLIAGMIPPGVHAEGNVSSKKQELENVKQQKKEAQETIDKLMEKIQPHKEKVEDLERKIAKTNKKIQKAEKATEKNAEKLKYYEEQFKNRVRLMYENGEMGSMRALFEAGSFGEFLQRFEVLRLILIRDRELFDKYNQIRQKHEELKKKHATLLKEQEKEAEDARKIYDKIHEEIEKTKKELASLSTKENNLQSQIDMLTLVDASLYPYRFASVSGVDPWGFYNRQCTSFVAWRINQRGYHFTNHMRGGHFGNATNWANNARRIGLRVNNQPAVGAIAQFNAGASGASGTYGHVAYVTAVNGSTITIEEYNYRRYAFSRRVIPANSVSNYIHMN</sequence>
<dbReference type="InterPro" id="IPR007921">
    <property type="entry name" value="CHAP_dom"/>
</dbReference>
<dbReference type="InterPro" id="IPR038765">
    <property type="entry name" value="Papain-like_cys_pep_sf"/>
</dbReference>
<proteinExistence type="predicted"/>
<dbReference type="SUPFAM" id="SSF54001">
    <property type="entry name" value="Cysteine proteinases"/>
    <property type="match status" value="1"/>
</dbReference>
<keyword evidence="1" id="KW-0732">Signal</keyword>
<protein>
    <recommendedName>
        <fullName evidence="3">Peptidase C51 domain-containing protein</fullName>
    </recommendedName>
</protein>
<evidence type="ECO:0000256" key="1">
    <source>
        <dbReference type="ARBA" id="ARBA00022729"/>
    </source>
</evidence>